<evidence type="ECO:0000313" key="11">
    <source>
        <dbReference type="EMBL" id="ADV46260.1"/>
    </source>
</evidence>
<evidence type="ECO:0000259" key="10">
    <source>
        <dbReference type="Pfam" id="PF01909"/>
    </source>
</evidence>
<keyword evidence="2" id="KW-1277">Toxin-antitoxin system</keyword>
<dbReference type="EMBL" id="CP002452">
    <property type="protein sequence ID" value="ADV46260.1"/>
    <property type="molecule type" value="Genomic_DNA"/>
</dbReference>
<keyword evidence="7" id="KW-0067">ATP-binding</keyword>
<dbReference type="GO" id="GO:0016779">
    <property type="term" value="F:nucleotidyltransferase activity"/>
    <property type="evidence" value="ECO:0007669"/>
    <property type="project" value="UniProtKB-KW"/>
</dbReference>
<evidence type="ECO:0000256" key="5">
    <source>
        <dbReference type="ARBA" id="ARBA00022723"/>
    </source>
</evidence>
<dbReference type="CDD" id="cd05403">
    <property type="entry name" value="NT_KNTase_like"/>
    <property type="match status" value="1"/>
</dbReference>
<evidence type="ECO:0000313" key="12">
    <source>
        <dbReference type="Proteomes" id="UP000008633"/>
    </source>
</evidence>
<keyword evidence="3" id="KW-0808">Transferase</keyword>
<comment type="similarity">
    <text evidence="9">Belongs to the MntA antitoxin family.</text>
</comment>
<keyword evidence="5" id="KW-0479">Metal-binding</keyword>
<evidence type="ECO:0000256" key="7">
    <source>
        <dbReference type="ARBA" id="ARBA00022840"/>
    </source>
</evidence>
<dbReference type="PANTHER" id="PTHR33571">
    <property type="entry name" value="SSL8005 PROTEIN"/>
    <property type="match status" value="1"/>
</dbReference>
<dbReference type="STRING" id="749222.Nitsa_1001"/>
<evidence type="ECO:0000256" key="3">
    <source>
        <dbReference type="ARBA" id="ARBA00022679"/>
    </source>
</evidence>
<keyword evidence="6" id="KW-0547">Nucleotide-binding</keyword>
<evidence type="ECO:0000256" key="8">
    <source>
        <dbReference type="ARBA" id="ARBA00022842"/>
    </source>
</evidence>
<evidence type="ECO:0000256" key="2">
    <source>
        <dbReference type="ARBA" id="ARBA00022649"/>
    </source>
</evidence>
<dbReference type="AlphaFoldDB" id="E6X3I3"/>
<gene>
    <name evidence="11" type="ordered locus">Nitsa_1001</name>
</gene>
<dbReference type="Pfam" id="PF01909">
    <property type="entry name" value="NTP_transf_2"/>
    <property type="match status" value="1"/>
</dbReference>
<keyword evidence="8" id="KW-0460">Magnesium</keyword>
<evidence type="ECO:0000256" key="4">
    <source>
        <dbReference type="ARBA" id="ARBA00022695"/>
    </source>
</evidence>
<evidence type="ECO:0000256" key="6">
    <source>
        <dbReference type="ARBA" id="ARBA00022741"/>
    </source>
</evidence>
<evidence type="ECO:0000256" key="1">
    <source>
        <dbReference type="ARBA" id="ARBA00001946"/>
    </source>
</evidence>
<dbReference type="KEGG" id="nsa:Nitsa_1001"/>
<reference evidence="11 12" key="1">
    <citation type="journal article" date="2011" name="Stand. Genomic Sci.">
        <title>Complete genome sequence of Nitratifractor salsuginis type strain (E9I37-1).</title>
        <authorList>
            <person name="Anderson I."/>
            <person name="Sikorski J."/>
            <person name="Zeytun A."/>
            <person name="Nolan M."/>
            <person name="Lapidus A."/>
            <person name="Lucas S."/>
            <person name="Hammon N."/>
            <person name="Deshpande S."/>
            <person name="Cheng J.F."/>
            <person name="Tapia R."/>
            <person name="Han C."/>
            <person name="Goodwin L."/>
            <person name="Pitluck S."/>
            <person name="Liolios K."/>
            <person name="Pagani I."/>
            <person name="Ivanova N."/>
            <person name="Huntemann M."/>
            <person name="Mavromatis K."/>
            <person name="Ovchinikova G."/>
            <person name="Pati A."/>
            <person name="Chen A."/>
            <person name="Palaniappan K."/>
            <person name="Land M."/>
            <person name="Hauser L."/>
            <person name="Brambilla E.M."/>
            <person name="Ngatchou-Djao O.D."/>
            <person name="Rohde M."/>
            <person name="Tindall B.J."/>
            <person name="Goker M."/>
            <person name="Detter J.C."/>
            <person name="Woyke T."/>
            <person name="Bristow J."/>
            <person name="Eisen J.A."/>
            <person name="Markowitz V."/>
            <person name="Hugenholtz P."/>
            <person name="Klenk H.P."/>
            <person name="Kyrpides N.C."/>
        </authorList>
    </citation>
    <scope>NUCLEOTIDE SEQUENCE [LARGE SCALE GENOMIC DNA]</scope>
    <source>
        <strain evidence="12">DSM 16511 / JCM 12458 / E9I37-1</strain>
    </source>
</reference>
<dbReference type="InterPro" id="IPR002934">
    <property type="entry name" value="Polymerase_NTP_transf_dom"/>
</dbReference>
<organism evidence="11 12">
    <name type="scientific">Nitratifractor salsuginis (strain DSM 16511 / JCM 12458 / E9I37-1)</name>
    <dbReference type="NCBI Taxonomy" id="749222"/>
    <lineage>
        <taxon>Bacteria</taxon>
        <taxon>Pseudomonadati</taxon>
        <taxon>Campylobacterota</taxon>
        <taxon>Epsilonproteobacteria</taxon>
        <taxon>Campylobacterales</taxon>
        <taxon>Sulfurovaceae</taxon>
        <taxon>Nitratifractor</taxon>
    </lineage>
</organism>
<dbReference type="RefSeq" id="WP_013553954.1">
    <property type="nucleotide sequence ID" value="NC_014935.1"/>
</dbReference>
<dbReference type="Gene3D" id="3.30.460.10">
    <property type="entry name" value="Beta Polymerase, domain 2"/>
    <property type="match status" value="1"/>
</dbReference>
<dbReference type="OrthoDB" id="5334523at2"/>
<reference evidence="12" key="2">
    <citation type="submission" date="2011-01" db="EMBL/GenBank/DDBJ databases">
        <title>The complete genome of Nitratifractor salsuginis DSM 16511.</title>
        <authorList>
            <consortium name="US DOE Joint Genome Institute (JGI-PGF)"/>
            <person name="Lucas S."/>
            <person name="Copeland A."/>
            <person name="Lapidus A."/>
            <person name="Bruce D."/>
            <person name="Goodwin L."/>
            <person name="Pitluck S."/>
            <person name="Kyrpides N."/>
            <person name="Mavromatis K."/>
            <person name="Ivanova N."/>
            <person name="Mikhailova N."/>
            <person name="Zeytun A."/>
            <person name="Detter J.C."/>
            <person name="Tapia R."/>
            <person name="Han C."/>
            <person name="Land M."/>
            <person name="Hauser L."/>
            <person name="Markowitz V."/>
            <person name="Cheng J.-F."/>
            <person name="Hugenholtz P."/>
            <person name="Woyke T."/>
            <person name="Wu D."/>
            <person name="Tindall B."/>
            <person name="Schuetze A."/>
            <person name="Brambilla E."/>
            <person name="Klenk H.-P."/>
            <person name="Eisen J.A."/>
        </authorList>
    </citation>
    <scope>NUCLEOTIDE SEQUENCE [LARGE SCALE GENOMIC DNA]</scope>
    <source>
        <strain evidence="12">DSM 16511 / JCM 12458 / E9I37-1</strain>
    </source>
</reference>
<dbReference type="HOGENOM" id="CLU_130257_10_3_7"/>
<protein>
    <submittedName>
        <fullName evidence="11">DNA polymerase beta domain protein region</fullName>
    </submittedName>
</protein>
<proteinExistence type="inferred from homology"/>
<dbReference type="InterPro" id="IPR043519">
    <property type="entry name" value="NT_sf"/>
</dbReference>
<dbReference type="InterPro" id="IPR052038">
    <property type="entry name" value="Type-VII_TA_antitoxin"/>
</dbReference>
<accession>E6X3I3</accession>
<dbReference type="PANTHER" id="PTHR33571:SF14">
    <property type="entry name" value="PROTEIN ADENYLYLTRANSFERASE MJ0435-RELATED"/>
    <property type="match status" value="1"/>
</dbReference>
<feature type="domain" description="Polymerase nucleotidyl transferase" evidence="10">
    <location>
        <begin position="13"/>
        <end position="95"/>
    </location>
</feature>
<dbReference type="GO" id="GO:0005524">
    <property type="term" value="F:ATP binding"/>
    <property type="evidence" value="ECO:0007669"/>
    <property type="project" value="UniProtKB-KW"/>
</dbReference>
<name>E6X3I3_NITSE</name>
<dbReference type="Proteomes" id="UP000008633">
    <property type="component" value="Chromosome"/>
</dbReference>
<comment type="cofactor">
    <cofactor evidence="1">
        <name>Mg(2+)</name>
        <dbReference type="ChEBI" id="CHEBI:18420"/>
    </cofactor>
</comment>
<dbReference type="SUPFAM" id="SSF81301">
    <property type="entry name" value="Nucleotidyltransferase"/>
    <property type="match status" value="1"/>
</dbReference>
<sequence>MTKKEILDFLQSHKYILKKRYGVLRIGLFGSYAKEMATPESDIDIYVEFEERKFRKIAGTWNYLEKNLGGKIDLLYPHPEMRPSLKKSIEKEVIYG</sequence>
<keyword evidence="12" id="KW-1185">Reference proteome</keyword>
<evidence type="ECO:0000256" key="9">
    <source>
        <dbReference type="ARBA" id="ARBA00038276"/>
    </source>
</evidence>
<keyword evidence="4" id="KW-0548">Nucleotidyltransferase</keyword>
<dbReference type="GO" id="GO:0046872">
    <property type="term" value="F:metal ion binding"/>
    <property type="evidence" value="ECO:0007669"/>
    <property type="project" value="UniProtKB-KW"/>
</dbReference>
<dbReference type="eggNOG" id="COG1669">
    <property type="taxonomic scope" value="Bacteria"/>
</dbReference>